<reference evidence="7 8" key="1">
    <citation type="submission" date="2023-01" db="EMBL/GenBank/DDBJ databases">
        <title>Analysis of 21 Apiospora genomes using comparative genomics revels a genus with tremendous synthesis potential of carbohydrate active enzymes and secondary metabolites.</title>
        <authorList>
            <person name="Sorensen T."/>
        </authorList>
    </citation>
    <scope>NUCLEOTIDE SEQUENCE [LARGE SCALE GENOMIC DNA]</scope>
    <source>
        <strain evidence="7 8">CBS 83171</strain>
    </source>
</reference>
<dbReference type="Proteomes" id="UP001446871">
    <property type="component" value="Unassembled WGS sequence"/>
</dbReference>
<evidence type="ECO:0000256" key="1">
    <source>
        <dbReference type="ARBA" id="ARBA00004141"/>
    </source>
</evidence>
<dbReference type="Pfam" id="PF13813">
    <property type="entry name" value="MBOAT_2"/>
    <property type="match status" value="1"/>
</dbReference>
<dbReference type="InterPro" id="IPR040632">
    <property type="entry name" value="Sulfotransfer_4"/>
</dbReference>
<keyword evidence="4 5" id="KW-0472">Membrane</keyword>
<dbReference type="EMBL" id="JAQQWM010000007">
    <property type="protein sequence ID" value="KAK8057946.1"/>
    <property type="molecule type" value="Genomic_DNA"/>
</dbReference>
<feature type="transmembrane region" description="Helical" evidence="5">
    <location>
        <begin position="578"/>
        <end position="596"/>
    </location>
</feature>
<dbReference type="Gene3D" id="3.40.50.300">
    <property type="entry name" value="P-loop containing nucleotide triphosphate hydrolases"/>
    <property type="match status" value="1"/>
</dbReference>
<sequence>MSEPMTDPKGPGLKVIVAGLPRTGTMSMKAALEQLGYGPCHHLLEPACQITRLRKSAAILEMPSGIKRQQALRKLLDGYEVSLDIPGSACVEDLLALYPEAQVVLTTRQDGRAWLDSYASIFQPLTSLSFRLVGFWVPGAYNCARMVLGWNRVYAERFPGVQVPSVDMYERHSAHIRAITPPGRLLEIPVGSGWAPLCEFLDRPVPGTEFPRRNERNYLVNVNRLTYVCGVLIWGLIALWGPHLINKVLQNEFLTVACMIQTMLFTTLLFSHKLPAAPMTTTVETSVLFAVALLLYTSFVNGAIFSFTGNGVTNAVVFSCLGIQLLRAADILLLDPHPDPPSDPVDAFNALWNMREVGTPRQIAHLPQDNTYSKPGCGPSRPRFFLRTGVRIVVSYLVLEVITAMAPPPPPPDSSNGPDSLMEQAVARVLGAAGFWFLLSLYLSLIYNTLAFGQVFLFLSEPGDWPPLYGAISEAWSVRRFWGIRWHQTLRKTFGSHAMQLVKLSGLAPNGFIDRYATLTLVFAMSGLLHWVADRILRVPWAESGAMPFFLLQALGVVVEDCVIAVNRCLGLAKSGRVMGYVWVAGFLVFTTPLWMEPTSRYVRTGVDVMIPFRVLPFFGKGY</sequence>
<proteinExistence type="predicted"/>
<name>A0ABR1UGB4_9PEZI</name>
<comment type="caution">
    <text evidence="7">The sequence shown here is derived from an EMBL/GenBank/DDBJ whole genome shotgun (WGS) entry which is preliminary data.</text>
</comment>
<dbReference type="Pfam" id="PF17784">
    <property type="entry name" value="Sulfotransfer_4"/>
    <property type="match status" value="1"/>
</dbReference>
<dbReference type="SUPFAM" id="SSF52540">
    <property type="entry name" value="P-loop containing nucleoside triphosphate hydrolases"/>
    <property type="match status" value="1"/>
</dbReference>
<dbReference type="PANTHER" id="PTHR36978:SF4">
    <property type="entry name" value="P-LOOP CONTAINING NUCLEOSIDE TRIPHOSPHATE HYDROLASE PROTEIN"/>
    <property type="match status" value="1"/>
</dbReference>
<feature type="transmembrane region" description="Helical" evidence="5">
    <location>
        <begin position="253"/>
        <end position="271"/>
    </location>
</feature>
<gene>
    <name evidence="7" type="ORF">PG996_011883</name>
</gene>
<feature type="transmembrane region" description="Helical" evidence="5">
    <location>
        <begin position="545"/>
        <end position="566"/>
    </location>
</feature>
<evidence type="ECO:0000256" key="3">
    <source>
        <dbReference type="ARBA" id="ARBA00022989"/>
    </source>
</evidence>
<feature type="transmembrane region" description="Helical" evidence="5">
    <location>
        <begin position="222"/>
        <end position="241"/>
    </location>
</feature>
<feature type="domain" description="Wax synthase" evidence="6">
    <location>
        <begin position="465"/>
        <end position="552"/>
    </location>
</feature>
<feature type="transmembrane region" description="Helical" evidence="5">
    <location>
        <begin position="425"/>
        <end position="447"/>
    </location>
</feature>
<accession>A0ABR1UGB4</accession>
<evidence type="ECO:0000313" key="8">
    <source>
        <dbReference type="Proteomes" id="UP001446871"/>
    </source>
</evidence>
<evidence type="ECO:0000256" key="5">
    <source>
        <dbReference type="SAM" id="Phobius"/>
    </source>
</evidence>
<dbReference type="PANTHER" id="PTHR36978">
    <property type="entry name" value="P-LOOP CONTAINING NUCLEOTIDE TRIPHOSPHATE HYDROLASE"/>
    <property type="match status" value="1"/>
</dbReference>
<dbReference type="InterPro" id="IPR032805">
    <property type="entry name" value="Wax_synthase_dom"/>
</dbReference>
<dbReference type="InterPro" id="IPR027417">
    <property type="entry name" value="P-loop_NTPase"/>
</dbReference>
<evidence type="ECO:0000256" key="4">
    <source>
        <dbReference type="ARBA" id="ARBA00023136"/>
    </source>
</evidence>
<comment type="subcellular location">
    <subcellularLocation>
        <location evidence="1">Membrane</location>
        <topology evidence="1">Multi-pass membrane protein</topology>
    </subcellularLocation>
</comment>
<evidence type="ECO:0000256" key="2">
    <source>
        <dbReference type="ARBA" id="ARBA00022692"/>
    </source>
</evidence>
<evidence type="ECO:0000259" key="6">
    <source>
        <dbReference type="Pfam" id="PF13813"/>
    </source>
</evidence>
<keyword evidence="3 5" id="KW-1133">Transmembrane helix</keyword>
<feature type="transmembrane region" description="Helical" evidence="5">
    <location>
        <begin position="516"/>
        <end position="533"/>
    </location>
</feature>
<evidence type="ECO:0000313" key="7">
    <source>
        <dbReference type="EMBL" id="KAK8057946.1"/>
    </source>
</evidence>
<protein>
    <recommendedName>
        <fullName evidence="6">Wax synthase domain-containing protein</fullName>
    </recommendedName>
</protein>
<organism evidence="7 8">
    <name type="scientific">Apiospora saccharicola</name>
    <dbReference type="NCBI Taxonomy" id="335842"/>
    <lineage>
        <taxon>Eukaryota</taxon>
        <taxon>Fungi</taxon>
        <taxon>Dikarya</taxon>
        <taxon>Ascomycota</taxon>
        <taxon>Pezizomycotina</taxon>
        <taxon>Sordariomycetes</taxon>
        <taxon>Xylariomycetidae</taxon>
        <taxon>Amphisphaeriales</taxon>
        <taxon>Apiosporaceae</taxon>
        <taxon>Apiospora</taxon>
    </lineage>
</organism>
<keyword evidence="2 5" id="KW-0812">Transmembrane</keyword>
<keyword evidence="8" id="KW-1185">Reference proteome</keyword>
<feature type="transmembrane region" description="Helical" evidence="5">
    <location>
        <begin position="283"/>
        <end position="305"/>
    </location>
</feature>